<reference evidence="3 5" key="2">
    <citation type="submission" date="2024-04" db="EMBL/GenBank/DDBJ databases">
        <title>Three lactobacilli isolated from voided urine samples from females with type 2 diabetes.</title>
        <authorList>
            <person name="Kula A."/>
            <person name="Stegman N."/>
            <person name="Putonti C."/>
        </authorList>
    </citation>
    <scope>NUCLEOTIDE SEQUENCE [LARGE SCALE GENOMIC DNA]</scope>
    <source>
        <strain evidence="3 5">1855</strain>
    </source>
</reference>
<keyword evidence="5" id="KW-1185">Reference proteome</keyword>
<keyword evidence="1" id="KW-1133">Transmembrane helix</keyword>
<feature type="transmembrane region" description="Helical" evidence="1">
    <location>
        <begin position="32"/>
        <end position="52"/>
    </location>
</feature>
<evidence type="ECO:0000313" key="3">
    <source>
        <dbReference type="EMBL" id="MEL0564695.1"/>
    </source>
</evidence>
<feature type="transmembrane region" description="Helical" evidence="1">
    <location>
        <begin position="155"/>
        <end position="174"/>
    </location>
</feature>
<sequence length="228" mass="24719">MIGILINGLAVIFGTAIGCLFKRHLKEKYIEALWLALGLAALGVGINTVVNYMNKSNFPLLFVVSLTLGTLIGKLFEVDQHVENLLETKFTSELAKGVATATFLDCIGALSLLGPINAAKTGDLTFLLTNASLTFVCAIIFGASFGWGMLLETPILLGWFFLIFGLVKVGFASFFSMELVNELCLVGGFLITASGISLLKIREIKSLDLLPSLLIPVLYFLGKMIFHY</sequence>
<feature type="transmembrane region" description="Helical" evidence="1">
    <location>
        <begin position="180"/>
        <end position="199"/>
    </location>
</feature>
<keyword evidence="1" id="KW-0812">Transmembrane</keyword>
<dbReference type="Proteomes" id="UP001385848">
    <property type="component" value="Unassembled WGS sequence"/>
</dbReference>
<dbReference type="PANTHER" id="PTHR36111">
    <property type="entry name" value="INNER MEMBRANE PROTEIN-RELATED"/>
    <property type="match status" value="1"/>
</dbReference>
<feature type="transmembrane region" description="Helical" evidence="1">
    <location>
        <begin position="206"/>
        <end position="226"/>
    </location>
</feature>
<keyword evidence="1" id="KW-0472">Membrane</keyword>
<dbReference type="InterPro" id="IPR007563">
    <property type="entry name" value="DUF554"/>
</dbReference>
<dbReference type="OrthoDB" id="9797976at2"/>
<name>A0A5N1IFT0_LACJE</name>
<reference evidence="2 4" key="1">
    <citation type="submission" date="2019-09" db="EMBL/GenBank/DDBJ databases">
        <title>Draft genome sequence assemblies of isolates from the urinary tract.</title>
        <authorList>
            <person name="Mores C.R."/>
            <person name="Putonti C."/>
            <person name="Wolfe A.J."/>
        </authorList>
    </citation>
    <scope>NUCLEOTIDE SEQUENCE [LARGE SCALE GENOMIC DNA]</scope>
    <source>
        <strain evidence="2 4">UMB246</strain>
    </source>
</reference>
<evidence type="ECO:0000313" key="2">
    <source>
        <dbReference type="EMBL" id="KAA9323644.1"/>
    </source>
</evidence>
<dbReference type="Proteomes" id="UP000327236">
    <property type="component" value="Unassembled WGS sequence"/>
</dbReference>
<evidence type="ECO:0000256" key="1">
    <source>
        <dbReference type="SAM" id="Phobius"/>
    </source>
</evidence>
<feature type="transmembrane region" description="Helical" evidence="1">
    <location>
        <begin position="97"/>
        <end position="118"/>
    </location>
</feature>
<dbReference type="EMBL" id="JBBVUL010000003">
    <property type="protein sequence ID" value="MEL0564695.1"/>
    <property type="molecule type" value="Genomic_DNA"/>
</dbReference>
<accession>A0A5N1IFT0</accession>
<dbReference type="KEGG" id="lje:BUE77_04095"/>
<evidence type="ECO:0000313" key="5">
    <source>
        <dbReference type="Proteomes" id="UP001385848"/>
    </source>
</evidence>
<proteinExistence type="predicted"/>
<dbReference type="GeneID" id="31742888"/>
<gene>
    <name evidence="3" type="ORF">AAC431_01975</name>
    <name evidence="2" type="ORF">F6H94_02475</name>
</gene>
<organism evidence="2 4">
    <name type="scientific">Lactobacillus jensenii</name>
    <dbReference type="NCBI Taxonomy" id="109790"/>
    <lineage>
        <taxon>Bacteria</taxon>
        <taxon>Bacillati</taxon>
        <taxon>Bacillota</taxon>
        <taxon>Bacilli</taxon>
        <taxon>Lactobacillales</taxon>
        <taxon>Lactobacillaceae</taxon>
        <taxon>Lactobacillus</taxon>
    </lineage>
</organism>
<dbReference type="RefSeq" id="WP_006584849.1">
    <property type="nucleotide sequence ID" value="NZ_CATOUV010000001.1"/>
</dbReference>
<comment type="caution">
    <text evidence="2">The sequence shown here is derived from an EMBL/GenBank/DDBJ whole genome shotgun (WGS) entry which is preliminary data.</text>
</comment>
<dbReference type="PANTHER" id="PTHR36111:SF2">
    <property type="entry name" value="INNER MEMBRANE PROTEIN"/>
    <property type="match status" value="1"/>
</dbReference>
<dbReference type="AlphaFoldDB" id="A0A5N1IFT0"/>
<protein>
    <submittedName>
        <fullName evidence="2">DUF554 domain-containing protein</fullName>
    </submittedName>
    <submittedName>
        <fullName evidence="3">DUF554 family protein</fullName>
    </submittedName>
</protein>
<feature type="transmembrane region" description="Helical" evidence="1">
    <location>
        <begin position="124"/>
        <end position="143"/>
    </location>
</feature>
<dbReference type="Pfam" id="PF04474">
    <property type="entry name" value="DUF554"/>
    <property type="match status" value="1"/>
</dbReference>
<evidence type="ECO:0000313" key="4">
    <source>
        <dbReference type="Proteomes" id="UP000327236"/>
    </source>
</evidence>
<feature type="transmembrane region" description="Helical" evidence="1">
    <location>
        <begin position="6"/>
        <end position="25"/>
    </location>
</feature>
<dbReference type="EMBL" id="VYWW01000007">
    <property type="protein sequence ID" value="KAA9323644.1"/>
    <property type="molecule type" value="Genomic_DNA"/>
</dbReference>